<sequence>MKRTRNNFGFTLIIKKRKTQNPMKKILLSMLVIGTSALHAQATDPTYIFYQQHENLINPAAVGMEFGHTISVDIRNQWRGMTEAPQTQTLFTTHRLSDRVGLGFSLASNKVFIQKQAGIYADFSYAIPISYNSRLIGGIKFGGDFYNIDGSDMTYYNGLYNQYYPNGTRMHPTYYYDPYLQTISGKFQTNFGAGLYYDHPNFYVGFSIPNMLATDRVRMDNDQMTSLAETMYFYTIAGYYWRLTPDFTIKPRLQMRLAKGEYPSTDITVAGNFLERAELGITYRTDKAVNAYVLFNIPNYYVSIGYGFESYFQTHMNLQSRNSHEFLVQFKW</sequence>
<dbReference type="AlphaFoldDB" id="E4MNY7"/>
<evidence type="ECO:0000256" key="1">
    <source>
        <dbReference type="SAM" id="SignalP"/>
    </source>
</evidence>
<gene>
    <name evidence="2" type="ORF">HMPREF1977_0097</name>
</gene>
<organism evidence="2 3">
    <name type="scientific">Capnocytophaga ochracea F0287</name>
    <dbReference type="NCBI Taxonomy" id="873517"/>
    <lineage>
        <taxon>Bacteria</taxon>
        <taxon>Pseudomonadati</taxon>
        <taxon>Bacteroidota</taxon>
        <taxon>Flavobacteriia</taxon>
        <taxon>Flavobacteriales</taxon>
        <taxon>Flavobacteriaceae</taxon>
        <taxon>Capnocytophaga</taxon>
    </lineage>
</organism>
<dbReference type="Pfam" id="PF11751">
    <property type="entry name" value="PorP_SprF"/>
    <property type="match status" value="1"/>
</dbReference>
<evidence type="ECO:0000313" key="3">
    <source>
        <dbReference type="Proteomes" id="UP000005391"/>
    </source>
</evidence>
<feature type="chain" id="PRO_5003183973" evidence="1">
    <location>
        <begin position="43"/>
        <end position="332"/>
    </location>
</feature>
<evidence type="ECO:0000313" key="2">
    <source>
        <dbReference type="EMBL" id="EFS98590.1"/>
    </source>
</evidence>
<protein>
    <submittedName>
        <fullName evidence="2">Bacteroidetes-specific putative membrane protein</fullName>
    </submittedName>
</protein>
<name>E4MNY7_CAPOC</name>
<dbReference type="NCBIfam" id="TIGR03519">
    <property type="entry name" value="T9SS_PorP_fam"/>
    <property type="match status" value="1"/>
</dbReference>
<reference evidence="2 3" key="1">
    <citation type="submission" date="2010-10" db="EMBL/GenBank/DDBJ databases">
        <authorList>
            <person name="Muzny D."/>
            <person name="Qin X."/>
            <person name="Deng J."/>
            <person name="Jiang H."/>
            <person name="Liu Y."/>
            <person name="Qu J."/>
            <person name="Song X.-Z."/>
            <person name="Zhang L."/>
            <person name="Thornton R."/>
            <person name="Coyle M."/>
            <person name="Francisco L."/>
            <person name="Jackson L."/>
            <person name="Javaid M."/>
            <person name="Korchina V."/>
            <person name="Kovar C."/>
            <person name="Mata R."/>
            <person name="Mathew T."/>
            <person name="Ngo R."/>
            <person name="Nguyen L."/>
            <person name="Nguyen N."/>
            <person name="Okwuonu G."/>
            <person name="Ongeri F."/>
            <person name="Pham C."/>
            <person name="Simmons D."/>
            <person name="Wilczek-Boney K."/>
            <person name="Hale W."/>
            <person name="Jakkamsetti A."/>
            <person name="Pham P."/>
            <person name="Ruth R."/>
            <person name="San Lucas F."/>
            <person name="Warren J."/>
            <person name="Zhang J."/>
            <person name="Zhao Z."/>
            <person name="Zhou C."/>
            <person name="Zhu D."/>
            <person name="Lee S."/>
            <person name="Bess C."/>
            <person name="Blankenburg K."/>
            <person name="Forbes L."/>
            <person name="Fu Q."/>
            <person name="Gubbala S."/>
            <person name="Hirani K."/>
            <person name="Jayaseelan J.C."/>
            <person name="Lara F."/>
            <person name="Munidasa M."/>
            <person name="Palculict T."/>
            <person name="Patil S."/>
            <person name="Pu L.-L."/>
            <person name="Saada N."/>
            <person name="Tang L."/>
            <person name="Weissenberger G."/>
            <person name="Zhu Y."/>
            <person name="Hemphill L."/>
            <person name="Shang Y."/>
            <person name="Youmans B."/>
            <person name="Ayvaz T."/>
            <person name="Ross M."/>
            <person name="Santibanez J."/>
            <person name="Aqrawi P."/>
            <person name="Gross S."/>
            <person name="Joshi V."/>
            <person name="Fowler G."/>
            <person name="Nazareth L."/>
            <person name="Reid J."/>
            <person name="Worley K."/>
            <person name="Petrosino J."/>
            <person name="Highlander S."/>
            <person name="Gibbs R."/>
        </authorList>
    </citation>
    <scope>NUCLEOTIDE SEQUENCE [LARGE SCALE GENOMIC DNA]</scope>
    <source>
        <strain evidence="2 3">F0287</strain>
    </source>
</reference>
<keyword evidence="1" id="KW-0732">Signal</keyword>
<comment type="caution">
    <text evidence="2">The sequence shown here is derived from an EMBL/GenBank/DDBJ whole genome shotgun (WGS) entry which is preliminary data.</text>
</comment>
<feature type="signal peptide" evidence="1">
    <location>
        <begin position="1"/>
        <end position="42"/>
    </location>
</feature>
<dbReference type="Proteomes" id="UP000005391">
    <property type="component" value="Unassembled WGS sequence"/>
</dbReference>
<dbReference type="EMBL" id="AEOH01000003">
    <property type="protein sequence ID" value="EFS98590.1"/>
    <property type="molecule type" value="Genomic_DNA"/>
</dbReference>
<dbReference type="eggNOG" id="COG3064">
    <property type="taxonomic scope" value="Bacteria"/>
</dbReference>
<accession>E4MNY7</accession>
<proteinExistence type="predicted"/>
<dbReference type="InterPro" id="IPR019861">
    <property type="entry name" value="PorP/SprF_Bacteroidetes"/>
</dbReference>
<dbReference type="HOGENOM" id="CLU_068235_0_1_10"/>